<feature type="compositionally biased region" description="Polar residues" evidence="1">
    <location>
        <begin position="1"/>
        <end position="18"/>
    </location>
</feature>
<dbReference type="Proteomes" id="UP000652761">
    <property type="component" value="Unassembled WGS sequence"/>
</dbReference>
<feature type="region of interest" description="Disordered" evidence="1">
    <location>
        <begin position="1"/>
        <end position="37"/>
    </location>
</feature>
<proteinExistence type="predicted"/>
<evidence type="ECO:0000256" key="1">
    <source>
        <dbReference type="SAM" id="MobiDB-lite"/>
    </source>
</evidence>
<reference evidence="2" key="1">
    <citation type="submission" date="2017-07" db="EMBL/GenBank/DDBJ databases">
        <title>Taro Niue Genome Assembly and Annotation.</title>
        <authorList>
            <person name="Atibalentja N."/>
            <person name="Keating K."/>
            <person name="Fields C.J."/>
        </authorList>
    </citation>
    <scope>NUCLEOTIDE SEQUENCE</scope>
    <source>
        <strain evidence="2">Niue_2</strain>
        <tissue evidence="2">Leaf</tissue>
    </source>
</reference>
<name>A0A843WKV1_COLES</name>
<evidence type="ECO:0000313" key="2">
    <source>
        <dbReference type="EMBL" id="MQM08337.1"/>
    </source>
</evidence>
<gene>
    <name evidence="2" type="ORF">Taro_041192</name>
</gene>
<dbReference type="OrthoDB" id="1113102at2759"/>
<dbReference type="EMBL" id="NMUH01004093">
    <property type="protein sequence ID" value="MQM08337.1"/>
    <property type="molecule type" value="Genomic_DNA"/>
</dbReference>
<sequence>MASISSIVGLSSTPSAPSSGRGTGHRGPTRGVTEMRLGDGQQWNVSLTKELIFKDLQYFNGKSLDDVIAFIPVSVDSSHWQTMCEKWTNANEQLELFKMDGNKTWVDEESRRLYVRDYDPVDGSFLRRQCREPHLSDIPRRHSWEKTDLVMLAMQVVERH</sequence>
<evidence type="ECO:0000313" key="3">
    <source>
        <dbReference type="Proteomes" id="UP000652761"/>
    </source>
</evidence>
<protein>
    <submittedName>
        <fullName evidence="2">Uncharacterized protein</fullName>
    </submittedName>
</protein>
<keyword evidence="3" id="KW-1185">Reference proteome</keyword>
<organism evidence="2 3">
    <name type="scientific">Colocasia esculenta</name>
    <name type="common">Wild taro</name>
    <name type="synonym">Arum esculentum</name>
    <dbReference type="NCBI Taxonomy" id="4460"/>
    <lineage>
        <taxon>Eukaryota</taxon>
        <taxon>Viridiplantae</taxon>
        <taxon>Streptophyta</taxon>
        <taxon>Embryophyta</taxon>
        <taxon>Tracheophyta</taxon>
        <taxon>Spermatophyta</taxon>
        <taxon>Magnoliopsida</taxon>
        <taxon>Liliopsida</taxon>
        <taxon>Araceae</taxon>
        <taxon>Aroideae</taxon>
        <taxon>Colocasieae</taxon>
        <taxon>Colocasia</taxon>
    </lineage>
</organism>
<accession>A0A843WKV1</accession>
<comment type="caution">
    <text evidence="2">The sequence shown here is derived from an EMBL/GenBank/DDBJ whole genome shotgun (WGS) entry which is preliminary data.</text>
</comment>
<dbReference type="AlphaFoldDB" id="A0A843WKV1"/>